<reference evidence="3" key="1">
    <citation type="journal article" date="2019" name="Int. J. Syst. Evol. Microbiol.">
        <title>The Global Catalogue of Microorganisms (GCM) 10K type strain sequencing project: providing services to taxonomists for standard genome sequencing and annotation.</title>
        <authorList>
            <consortium name="The Broad Institute Genomics Platform"/>
            <consortium name="The Broad Institute Genome Sequencing Center for Infectious Disease"/>
            <person name="Wu L."/>
            <person name="Ma J."/>
        </authorList>
    </citation>
    <scope>NUCLEOTIDE SEQUENCE [LARGE SCALE GENOMIC DNA]</scope>
    <source>
        <strain evidence="3">CCM 7043</strain>
    </source>
</reference>
<dbReference type="Proteomes" id="UP001597114">
    <property type="component" value="Unassembled WGS sequence"/>
</dbReference>
<dbReference type="EMBL" id="JBHUCO010000015">
    <property type="protein sequence ID" value="MFD1518927.1"/>
    <property type="molecule type" value="Genomic_DNA"/>
</dbReference>
<feature type="transmembrane region" description="Helical" evidence="1">
    <location>
        <begin position="39"/>
        <end position="58"/>
    </location>
</feature>
<dbReference type="InterPro" id="IPR021401">
    <property type="entry name" value="DUF3040"/>
</dbReference>
<gene>
    <name evidence="2" type="ORF">ACFSJD_15635</name>
</gene>
<comment type="caution">
    <text evidence="2">The sequence shown here is derived from an EMBL/GenBank/DDBJ whole genome shotgun (WGS) entry which is preliminary data.</text>
</comment>
<keyword evidence="1" id="KW-0812">Transmembrane</keyword>
<dbReference type="RefSeq" id="WP_344718237.1">
    <property type="nucleotide sequence ID" value="NZ_BAAAUS010000001.1"/>
</dbReference>
<organism evidence="2 3">
    <name type="scientific">Pseudonocardia yunnanensis</name>
    <dbReference type="NCBI Taxonomy" id="58107"/>
    <lineage>
        <taxon>Bacteria</taxon>
        <taxon>Bacillati</taxon>
        <taxon>Actinomycetota</taxon>
        <taxon>Actinomycetes</taxon>
        <taxon>Pseudonocardiales</taxon>
        <taxon>Pseudonocardiaceae</taxon>
        <taxon>Pseudonocardia</taxon>
    </lineage>
</organism>
<keyword evidence="3" id="KW-1185">Reference proteome</keyword>
<evidence type="ECO:0000256" key="1">
    <source>
        <dbReference type="SAM" id="Phobius"/>
    </source>
</evidence>
<protein>
    <submittedName>
        <fullName evidence="2">DUF3040 domain-containing protein</fullName>
    </submittedName>
</protein>
<proteinExistence type="predicted"/>
<sequence>MLEDHERETLREVERRLLADDPEFVSEFQARQSHLRGRTIRFGTIVAIVIALLLVGLMLAAGSVGGAVLWIVATAVVWAMWSHSTRKKRRGGD</sequence>
<dbReference type="Pfam" id="PF11239">
    <property type="entry name" value="DUF3040"/>
    <property type="match status" value="1"/>
</dbReference>
<keyword evidence="1" id="KW-1133">Transmembrane helix</keyword>
<evidence type="ECO:0000313" key="3">
    <source>
        <dbReference type="Proteomes" id="UP001597114"/>
    </source>
</evidence>
<name>A0ABW4EWP1_9PSEU</name>
<evidence type="ECO:0000313" key="2">
    <source>
        <dbReference type="EMBL" id="MFD1518927.1"/>
    </source>
</evidence>
<feature type="transmembrane region" description="Helical" evidence="1">
    <location>
        <begin position="64"/>
        <end position="81"/>
    </location>
</feature>
<accession>A0ABW4EWP1</accession>
<keyword evidence="1" id="KW-0472">Membrane</keyword>